<dbReference type="SUPFAM" id="SSF48452">
    <property type="entry name" value="TPR-like"/>
    <property type="match status" value="1"/>
</dbReference>
<proteinExistence type="predicted"/>
<accession>A0A370DGR1</accession>
<dbReference type="AlphaFoldDB" id="A0A370DGR1"/>
<sequence length="264" mass="29708">MTSLLKKLIWLIIYLLPILALIYYRAFIFTADFNQPVDRVVNDFSHAIGFEIPSYKLANNEKSLYNKYVDDTAQANINSAPQNRNPRSFNNYSYPSSSGSSLTGGPGMQPQAAYMAEAKAPVDESDSGIDQIITAVKETMNETLESFVEENEQQSSSAESSMLNEKELLFKARLAYWNGDLKTAETTYIQLTEMAIDDPNAYGELGNLYYMQSKWKKASDAYYHAALKLNKANNAYQAQHLLRIIRGLDTETADKLQAELNQTS</sequence>
<name>A0A370DGR1_9GAMM</name>
<keyword evidence="2" id="KW-0812">Transmembrane</keyword>
<dbReference type="Gene3D" id="1.25.40.10">
    <property type="entry name" value="Tetratricopeptide repeat domain"/>
    <property type="match status" value="1"/>
</dbReference>
<feature type="region of interest" description="Disordered" evidence="1">
    <location>
        <begin position="77"/>
        <end position="107"/>
    </location>
</feature>
<keyword evidence="2" id="KW-0472">Membrane</keyword>
<protein>
    <recommendedName>
        <fullName evidence="5">Tetratricopeptide repeat protein</fullName>
    </recommendedName>
</protein>
<keyword evidence="4" id="KW-1185">Reference proteome</keyword>
<dbReference type="Proteomes" id="UP000254266">
    <property type="component" value="Unassembled WGS sequence"/>
</dbReference>
<evidence type="ECO:0000256" key="1">
    <source>
        <dbReference type="SAM" id="MobiDB-lite"/>
    </source>
</evidence>
<dbReference type="EMBL" id="QFXC01000008">
    <property type="protein sequence ID" value="RDH83740.1"/>
    <property type="molecule type" value="Genomic_DNA"/>
</dbReference>
<feature type="transmembrane region" description="Helical" evidence="2">
    <location>
        <begin position="7"/>
        <end position="26"/>
    </location>
</feature>
<organism evidence="3 4">
    <name type="scientific">endosymbiont of Galathealinum brachiosum</name>
    <dbReference type="NCBI Taxonomy" id="2200906"/>
    <lineage>
        <taxon>Bacteria</taxon>
        <taxon>Pseudomonadati</taxon>
        <taxon>Pseudomonadota</taxon>
        <taxon>Gammaproteobacteria</taxon>
        <taxon>sulfur-oxidizing symbionts</taxon>
    </lineage>
</organism>
<dbReference type="InterPro" id="IPR011990">
    <property type="entry name" value="TPR-like_helical_dom_sf"/>
</dbReference>
<comment type="caution">
    <text evidence="3">The sequence shown here is derived from an EMBL/GenBank/DDBJ whole genome shotgun (WGS) entry which is preliminary data.</text>
</comment>
<reference evidence="3 4" key="1">
    <citation type="journal article" date="2018" name="ISME J.">
        <title>Endosymbiont genomes yield clues of tubeworm success.</title>
        <authorList>
            <person name="Li Y."/>
            <person name="Liles M.R."/>
            <person name="Halanych K.M."/>
        </authorList>
    </citation>
    <scope>NUCLEOTIDE SEQUENCE [LARGE SCALE GENOMIC DNA]</scope>
    <source>
        <strain evidence="3">A1464</strain>
    </source>
</reference>
<feature type="compositionally biased region" description="Polar residues" evidence="1">
    <location>
        <begin position="77"/>
        <end position="91"/>
    </location>
</feature>
<evidence type="ECO:0000313" key="3">
    <source>
        <dbReference type="EMBL" id="RDH83740.1"/>
    </source>
</evidence>
<evidence type="ECO:0000313" key="4">
    <source>
        <dbReference type="Proteomes" id="UP000254266"/>
    </source>
</evidence>
<gene>
    <name evidence="3" type="ORF">DIZ80_06260</name>
</gene>
<feature type="compositionally biased region" description="Low complexity" evidence="1">
    <location>
        <begin position="92"/>
        <end position="101"/>
    </location>
</feature>
<keyword evidence="2" id="KW-1133">Transmembrane helix</keyword>
<evidence type="ECO:0000256" key="2">
    <source>
        <dbReference type="SAM" id="Phobius"/>
    </source>
</evidence>
<evidence type="ECO:0008006" key="5">
    <source>
        <dbReference type="Google" id="ProtNLM"/>
    </source>
</evidence>